<evidence type="ECO:0000256" key="3">
    <source>
        <dbReference type="ARBA" id="ARBA00012438"/>
    </source>
</evidence>
<protein>
    <recommendedName>
        <fullName evidence="3">histidine kinase</fullName>
        <ecNumber evidence="3">2.7.13.3</ecNumber>
    </recommendedName>
</protein>
<evidence type="ECO:0000256" key="12">
    <source>
        <dbReference type="ARBA" id="ARBA00023012"/>
    </source>
</evidence>
<gene>
    <name evidence="16" type="ORF">PM006_09765</name>
</gene>
<evidence type="ECO:0000256" key="4">
    <source>
        <dbReference type="ARBA" id="ARBA00022475"/>
    </source>
</evidence>
<name>A0AAW6ATW4_CLOSY</name>
<dbReference type="GO" id="GO:0005524">
    <property type="term" value="F:ATP binding"/>
    <property type="evidence" value="ECO:0007669"/>
    <property type="project" value="UniProtKB-KW"/>
</dbReference>
<dbReference type="InterPro" id="IPR005467">
    <property type="entry name" value="His_kinase_dom"/>
</dbReference>
<evidence type="ECO:0000256" key="6">
    <source>
        <dbReference type="ARBA" id="ARBA00022679"/>
    </source>
</evidence>
<proteinExistence type="predicted"/>
<dbReference type="GO" id="GO:0005886">
    <property type="term" value="C:plasma membrane"/>
    <property type="evidence" value="ECO:0007669"/>
    <property type="project" value="UniProtKB-SubCell"/>
</dbReference>
<organism evidence="16 17">
    <name type="scientific">Clostridium symbiosum</name>
    <name type="common">Bacteroides symbiosus</name>
    <dbReference type="NCBI Taxonomy" id="1512"/>
    <lineage>
        <taxon>Bacteria</taxon>
        <taxon>Bacillati</taxon>
        <taxon>Bacillota</taxon>
        <taxon>Clostridia</taxon>
        <taxon>Lachnospirales</taxon>
        <taxon>Lachnospiraceae</taxon>
        <taxon>Otoolea</taxon>
    </lineage>
</organism>
<evidence type="ECO:0000256" key="1">
    <source>
        <dbReference type="ARBA" id="ARBA00000085"/>
    </source>
</evidence>
<dbReference type="EMBL" id="JAQLGM010000020">
    <property type="protein sequence ID" value="MDB2000486.1"/>
    <property type="molecule type" value="Genomic_DNA"/>
</dbReference>
<dbReference type="Proteomes" id="UP001300871">
    <property type="component" value="Unassembled WGS sequence"/>
</dbReference>
<dbReference type="CDD" id="cd00082">
    <property type="entry name" value="HisKA"/>
    <property type="match status" value="1"/>
</dbReference>
<dbReference type="PANTHER" id="PTHR45528:SF1">
    <property type="entry name" value="SENSOR HISTIDINE KINASE CPXA"/>
    <property type="match status" value="1"/>
</dbReference>
<keyword evidence="13 14" id="KW-0472">Membrane</keyword>
<dbReference type="InterPro" id="IPR003661">
    <property type="entry name" value="HisK_dim/P_dom"/>
</dbReference>
<evidence type="ECO:0000256" key="9">
    <source>
        <dbReference type="ARBA" id="ARBA00022777"/>
    </source>
</evidence>
<keyword evidence="4" id="KW-1003">Cell membrane</keyword>
<dbReference type="InterPro" id="IPR050398">
    <property type="entry name" value="HssS/ArlS-like"/>
</dbReference>
<feature type="transmembrane region" description="Helical" evidence="14">
    <location>
        <begin position="21"/>
        <end position="39"/>
    </location>
</feature>
<dbReference type="InterPro" id="IPR003594">
    <property type="entry name" value="HATPase_dom"/>
</dbReference>
<sequence length="386" mass="43412">MGKFKKTKYNYSKLGRITFIRGLWITMGAVAAVFALRMLTRGHLADAIVGAVARSLSISEKEADLIYFKIVTVNMQFILALVIIIFVFLLFHMLLDTYKRYFDEVVAGIDKLMEERAAITLSPELESVEHKLADVKRTLAERADKAKRAEQQKNDLVVYLAHDIKTPLTSVIGYLSLLDETPDMPDEEKAKYIHTAWEKANRLRTLVNEFFEITRSHSESLPLHKTKVDLFYMIAQISDELYPQLNACGKIIENHVDEDISVYGDSDKLARVFNNILKNAISYSAENSVIKVSARELSEWTVIRFENDGEIPEDKLNVIFDKFCRLSNARLSETGGSGLGLAIAKNIIVLHGGQIRAESSNGRTAFIIEIPSASSDCHGRGYLSAK</sequence>
<evidence type="ECO:0000256" key="8">
    <source>
        <dbReference type="ARBA" id="ARBA00022741"/>
    </source>
</evidence>
<feature type="domain" description="Histidine kinase" evidence="15">
    <location>
        <begin position="159"/>
        <end position="374"/>
    </location>
</feature>
<dbReference type="AlphaFoldDB" id="A0AAW6ATW4"/>
<dbReference type="InterPro" id="IPR004358">
    <property type="entry name" value="Sig_transdc_His_kin-like_C"/>
</dbReference>
<dbReference type="PRINTS" id="PR00344">
    <property type="entry name" value="BCTRLSENSOR"/>
</dbReference>
<keyword evidence="6" id="KW-0808">Transferase</keyword>
<dbReference type="Gene3D" id="3.30.565.10">
    <property type="entry name" value="Histidine kinase-like ATPase, C-terminal domain"/>
    <property type="match status" value="1"/>
</dbReference>
<dbReference type="PANTHER" id="PTHR45528">
    <property type="entry name" value="SENSOR HISTIDINE KINASE CPXA"/>
    <property type="match status" value="1"/>
</dbReference>
<dbReference type="Gene3D" id="1.10.287.130">
    <property type="match status" value="1"/>
</dbReference>
<dbReference type="InterPro" id="IPR036890">
    <property type="entry name" value="HATPase_C_sf"/>
</dbReference>
<dbReference type="SMART" id="SM00387">
    <property type="entry name" value="HATPase_c"/>
    <property type="match status" value="1"/>
</dbReference>
<keyword evidence="11 14" id="KW-1133">Transmembrane helix</keyword>
<keyword evidence="5" id="KW-0597">Phosphoprotein</keyword>
<keyword evidence="10" id="KW-0067">ATP-binding</keyword>
<evidence type="ECO:0000256" key="5">
    <source>
        <dbReference type="ARBA" id="ARBA00022553"/>
    </source>
</evidence>
<evidence type="ECO:0000256" key="7">
    <source>
        <dbReference type="ARBA" id="ARBA00022692"/>
    </source>
</evidence>
<dbReference type="CDD" id="cd00075">
    <property type="entry name" value="HATPase"/>
    <property type="match status" value="1"/>
</dbReference>
<dbReference type="RefSeq" id="WP_150026738.1">
    <property type="nucleotide sequence ID" value="NZ_JANKAG010000010.1"/>
</dbReference>
<evidence type="ECO:0000256" key="2">
    <source>
        <dbReference type="ARBA" id="ARBA00004651"/>
    </source>
</evidence>
<dbReference type="SUPFAM" id="SSF55874">
    <property type="entry name" value="ATPase domain of HSP90 chaperone/DNA topoisomerase II/histidine kinase"/>
    <property type="match status" value="1"/>
</dbReference>
<dbReference type="SUPFAM" id="SSF47384">
    <property type="entry name" value="Homodimeric domain of signal transducing histidine kinase"/>
    <property type="match status" value="1"/>
</dbReference>
<keyword evidence="8" id="KW-0547">Nucleotide-binding</keyword>
<dbReference type="GO" id="GO:0000155">
    <property type="term" value="F:phosphorelay sensor kinase activity"/>
    <property type="evidence" value="ECO:0007669"/>
    <property type="project" value="InterPro"/>
</dbReference>
<evidence type="ECO:0000259" key="15">
    <source>
        <dbReference type="PROSITE" id="PS50109"/>
    </source>
</evidence>
<dbReference type="Pfam" id="PF00512">
    <property type="entry name" value="HisKA"/>
    <property type="match status" value="1"/>
</dbReference>
<dbReference type="PROSITE" id="PS50109">
    <property type="entry name" value="HIS_KIN"/>
    <property type="match status" value="1"/>
</dbReference>
<evidence type="ECO:0000256" key="10">
    <source>
        <dbReference type="ARBA" id="ARBA00022840"/>
    </source>
</evidence>
<dbReference type="SMART" id="SM00388">
    <property type="entry name" value="HisKA"/>
    <property type="match status" value="1"/>
</dbReference>
<dbReference type="GeneID" id="57967104"/>
<dbReference type="InterPro" id="IPR036097">
    <property type="entry name" value="HisK_dim/P_sf"/>
</dbReference>
<feature type="transmembrane region" description="Helical" evidence="14">
    <location>
        <begin position="66"/>
        <end position="91"/>
    </location>
</feature>
<evidence type="ECO:0000313" key="17">
    <source>
        <dbReference type="Proteomes" id="UP001300871"/>
    </source>
</evidence>
<dbReference type="EC" id="2.7.13.3" evidence="3"/>
<dbReference type="FunFam" id="3.30.565.10:FF:000006">
    <property type="entry name" value="Sensor histidine kinase WalK"/>
    <property type="match status" value="1"/>
</dbReference>
<accession>A0AAW6ATW4</accession>
<keyword evidence="9 16" id="KW-0418">Kinase</keyword>
<evidence type="ECO:0000256" key="11">
    <source>
        <dbReference type="ARBA" id="ARBA00022989"/>
    </source>
</evidence>
<reference evidence="16" key="1">
    <citation type="submission" date="2023-01" db="EMBL/GenBank/DDBJ databases">
        <title>Human gut microbiome strain richness.</title>
        <authorList>
            <person name="Chen-Liaw A."/>
        </authorList>
    </citation>
    <scope>NUCLEOTIDE SEQUENCE</scope>
    <source>
        <strain evidence="16">B1_m1001713B170214d0_201011</strain>
    </source>
</reference>
<keyword evidence="12" id="KW-0902">Two-component regulatory system</keyword>
<evidence type="ECO:0000256" key="14">
    <source>
        <dbReference type="SAM" id="Phobius"/>
    </source>
</evidence>
<dbReference type="Pfam" id="PF02518">
    <property type="entry name" value="HATPase_c"/>
    <property type="match status" value="1"/>
</dbReference>
<comment type="caution">
    <text evidence="16">The sequence shown here is derived from an EMBL/GenBank/DDBJ whole genome shotgun (WGS) entry which is preliminary data.</text>
</comment>
<evidence type="ECO:0000313" key="16">
    <source>
        <dbReference type="EMBL" id="MDB2000486.1"/>
    </source>
</evidence>
<keyword evidence="7 14" id="KW-0812">Transmembrane</keyword>
<evidence type="ECO:0000256" key="13">
    <source>
        <dbReference type="ARBA" id="ARBA00023136"/>
    </source>
</evidence>
<comment type="subcellular location">
    <subcellularLocation>
        <location evidence="2">Cell membrane</location>
        <topology evidence="2">Multi-pass membrane protein</topology>
    </subcellularLocation>
</comment>
<comment type="catalytic activity">
    <reaction evidence="1">
        <text>ATP + protein L-histidine = ADP + protein N-phospho-L-histidine.</text>
        <dbReference type="EC" id="2.7.13.3"/>
    </reaction>
</comment>